<feature type="compositionally biased region" description="Basic residues" evidence="1">
    <location>
        <begin position="99"/>
        <end position="108"/>
    </location>
</feature>
<protein>
    <recommendedName>
        <fullName evidence="4">DUF222 domain-containing protein</fullName>
    </recommendedName>
</protein>
<evidence type="ECO:0000313" key="3">
    <source>
        <dbReference type="Proteomes" id="UP001589587"/>
    </source>
</evidence>
<proteinExistence type="predicted"/>
<feature type="region of interest" description="Disordered" evidence="1">
    <location>
        <begin position="87"/>
        <end position="122"/>
    </location>
</feature>
<organism evidence="2 3">
    <name type="scientific">Rhodococcus baikonurensis</name>
    <dbReference type="NCBI Taxonomy" id="172041"/>
    <lineage>
        <taxon>Bacteria</taxon>
        <taxon>Bacillati</taxon>
        <taxon>Actinomycetota</taxon>
        <taxon>Actinomycetes</taxon>
        <taxon>Mycobacteriales</taxon>
        <taxon>Nocardiaceae</taxon>
        <taxon>Rhodococcus</taxon>
        <taxon>Rhodococcus erythropolis group</taxon>
    </lineage>
</organism>
<dbReference type="Proteomes" id="UP001589587">
    <property type="component" value="Unassembled WGS sequence"/>
</dbReference>
<keyword evidence="3" id="KW-1185">Reference proteome</keyword>
<dbReference type="EMBL" id="JBHMAS010000080">
    <property type="protein sequence ID" value="MFB9783908.1"/>
    <property type="molecule type" value="Genomic_DNA"/>
</dbReference>
<accession>A0ABV5XN40</accession>
<dbReference type="RefSeq" id="WP_047269225.1">
    <property type="nucleotide sequence ID" value="NZ_JBHMAS010000080.1"/>
</dbReference>
<name>A0ABV5XN40_9NOCA</name>
<evidence type="ECO:0000313" key="2">
    <source>
        <dbReference type="EMBL" id="MFB9783908.1"/>
    </source>
</evidence>
<comment type="caution">
    <text evidence="2">The sequence shown here is derived from an EMBL/GenBank/DDBJ whole genome shotgun (WGS) entry which is preliminary data.</text>
</comment>
<sequence length="122" mass="13364">MRVDGIRDEAVAEACDALLESLDVLLERLANRVESAPAAGSAEWKNQWSARESADGRERLRRHLLVKIAIATAARVDPTHDIEMARQAGIPEADIARASGRKTQRRAPRGNAGLTPTQTTLW</sequence>
<evidence type="ECO:0000256" key="1">
    <source>
        <dbReference type="SAM" id="MobiDB-lite"/>
    </source>
</evidence>
<evidence type="ECO:0008006" key="4">
    <source>
        <dbReference type="Google" id="ProtNLM"/>
    </source>
</evidence>
<reference evidence="2 3" key="1">
    <citation type="submission" date="2024-09" db="EMBL/GenBank/DDBJ databases">
        <authorList>
            <person name="Sun Q."/>
            <person name="Mori K."/>
        </authorList>
    </citation>
    <scope>NUCLEOTIDE SEQUENCE [LARGE SCALE GENOMIC DNA]</scope>
    <source>
        <strain evidence="2 3">JCM 11411</strain>
    </source>
</reference>
<gene>
    <name evidence="2" type="ORF">ACFFQ6_29845</name>
</gene>